<evidence type="ECO:0000313" key="2">
    <source>
        <dbReference type="Proteomes" id="UP001525566"/>
    </source>
</evidence>
<name>A0ABT2IQZ2_9FLAO</name>
<comment type="caution">
    <text evidence="1">The sequence shown here is derived from an EMBL/GenBank/DDBJ whole genome shotgun (WGS) entry which is preliminary data.</text>
</comment>
<proteinExistence type="predicted"/>
<sequence length="1020" mass="116991">MRKYIAIFILIYNIFNGQALNIKSPQSYEMERFGNIPVNLNAGGLDFNIPIFEKRISSVGDFKMSLDYNSSGFIPTKKSNYVGHDWSLNFGGLISRSINGVADDSNSSESTLGSKGFLVGVRLNPKLNSDIYNGSYSSSFNKDHMSISGYQYELTPDKFNFNFLGNTGYFYIGNDGIPVVVSQNMNLKIDISNLSNQHNYGCTPSFSEITIIDGKGNKYYFGGHHNNLEVSYQMGNSNQPATLLPDGKGIFSITGWYLYKVEYSDNHKLEIDYHPYSDNSTSFESPNFGNFCTSIPPPAPQQSSFDFVESLFSYNKYVNQSNSRFNYNINTSIGGYHVWGDGSGFSYQAPYFQYTLTKNVLPKRIVLDGKVLISFNYNNFQSNDNGYKSLKISSIIIAGQQTFSFDYYRNKDRFFLQSLKFPDEKLYLFDYYNKETLPKETTLGIDFWGYWNGKNDDNNFLIPTYSFNRDTGDYEITGTTRDSNPNLVRTGLLKNVLYPTGGSTTFYYEPHSYSRKIDRDFSSNFLPYLKNSLGRVGGARINKIEDFDGTNTITRDFKYLRNYGSGSAESSGISSQVLRYMYYVDYKNQGGGRSVSLTETANNISENSLSSSPISYSEVAELKNNILQKKYFFSDYSTNPDSLIERNTLVLTDDIKPLTLIKNFPVKYNYNDYQRGKLLKVQLFKDDQIIEETENKYSSLSTNILLENSYISRVQQFASWVHYQKEYVYPYLLKSTITKNYLGGKTLATTHNYFYEGQRHFNLSKEEYIYPDNTSMKTTYLYTGDLLHASPNHPVAFVKPYAFLVNLFSKSIFGIPSVVSQYKNNKFLKRIQTLYEFNYSNDFYTTLPRKTLIYNEEKNVAHHPSITLPDVNFGIVEMTYDKYDSLGNLQQYTTRDGTPVTIIWGYNSTEPIAKIEGAKWSDIDATLINNIVAASDLDALKPRKQEETDFLNALNIFRNNTSLSNYLVTTYTYDPYIGMRSMTDPSGIITYYEYDSTDKLEKVKDVKREIVKEFKYNYKQ</sequence>
<reference evidence="1 2" key="1">
    <citation type="submission" date="2022-09" db="EMBL/GenBank/DDBJ databases">
        <title>Chryseobacterium oleae sp.nov., isolated from the inter-root soil of Pyrola calliantha H. Andr. in Tibet.</title>
        <authorList>
            <person name="Li Z."/>
        </authorList>
    </citation>
    <scope>NUCLEOTIDE SEQUENCE [LARGE SCALE GENOMIC DNA]</scope>
    <source>
        <strain evidence="2">pc1-10</strain>
    </source>
</reference>
<evidence type="ECO:0000313" key="1">
    <source>
        <dbReference type="EMBL" id="MCT2561239.1"/>
    </source>
</evidence>
<gene>
    <name evidence="1" type="ORF">N0B48_04985</name>
</gene>
<dbReference type="RefSeq" id="WP_259837167.1">
    <property type="nucleotide sequence ID" value="NZ_JAOAMU010000001.1"/>
</dbReference>
<protein>
    <recommendedName>
        <fullName evidence="3">YD repeat-containing protein</fullName>
    </recommendedName>
</protein>
<dbReference type="Proteomes" id="UP001525566">
    <property type="component" value="Unassembled WGS sequence"/>
</dbReference>
<evidence type="ECO:0008006" key="3">
    <source>
        <dbReference type="Google" id="ProtNLM"/>
    </source>
</evidence>
<keyword evidence="2" id="KW-1185">Reference proteome</keyword>
<dbReference type="EMBL" id="JAOAMU010000001">
    <property type="protein sequence ID" value="MCT2561239.1"/>
    <property type="molecule type" value="Genomic_DNA"/>
</dbReference>
<accession>A0ABT2IQZ2</accession>
<organism evidence="1 2">
    <name type="scientific">Chryseobacterium herbae</name>
    <dbReference type="NCBI Taxonomy" id="2976476"/>
    <lineage>
        <taxon>Bacteria</taxon>
        <taxon>Pseudomonadati</taxon>
        <taxon>Bacteroidota</taxon>
        <taxon>Flavobacteriia</taxon>
        <taxon>Flavobacteriales</taxon>
        <taxon>Weeksellaceae</taxon>
        <taxon>Chryseobacterium group</taxon>
        <taxon>Chryseobacterium</taxon>
    </lineage>
</organism>